<evidence type="ECO:0000313" key="2">
    <source>
        <dbReference type="Proteomes" id="UP000256329"/>
    </source>
</evidence>
<dbReference type="OrthoDB" id="43591at2"/>
<evidence type="ECO:0000313" key="1">
    <source>
        <dbReference type="EMBL" id="RDV82121.1"/>
    </source>
</evidence>
<protein>
    <submittedName>
        <fullName evidence="1">Uncharacterized protein</fullName>
    </submittedName>
</protein>
<comment type="caution">
    <text evidence="1">The sequence shown here is derived from an EMBL/GenBank/DDBJ whole genome shotgun (WGS) entry which is preliminary data.</text>
</comment>
<name>A0A3D8P237_9THEO</name>
<dbReference type="AlphaFoldDB" id="A0A3D8P237"/>
<accession>A0A3D8P237</accession>
<gene>
    <name evidence="1" type="ORF">DXX99_08220</name>
</gene>
<dbReference type="RefSeq" id="WP_115793014.1">
    <property type="nucleotide sequence ID" value="NZ_QSLN01000012.1"/>
</dbReference>
<keyword evidence="2" id="KW-1185">Reference proteome</keyword>
<dbReference type="Proteomes" id="UP000256329">
    <property type="component" value="Unassembled WGS sequence"/>
</dbReference>
<sequence>MAGKLPASQKSACEEFLRQIPGVICVQVLLTPAEEVEAIHLLVASSADQSAVREEVRNMLEKFYGVTVEPEKININSLPVPETGESLPSSPERRFLLAGLQVNLEGYRMEVQVKIKEGEKVLLGRASGPAHEHSRRRLVAQAALSALQQTLPPEYSLLLGDLTTVSLGGRRVVLVGVILSSAWGEEFLVGSALEEGKELEGVVRAVLDAVDRRLGAL</sequence>
<dbReference type="EMBL" id="QSLN01000012">
    <property type="protein sequence ID" value="RDV82121.1"/>
    <property type="molecule type" value="Genomic_DNA"/>
</dbReference>
<proteinExistence type="predicted"/>
<reference evidence="1 2" key="1">
    <citation type="submission" date="2018-08" db="EMBL/GenBank/DDBJ databases">
        <title>Form III RuBisCO-mediated autotrophy in Thermodesulfobium bacteria.</title>
        <authorList>
            <person name="Toshchakov S.V."/>
            <person name="Kublanov I.V."/>
            <person name="Frolov E."/>
            <person name="Bonch-Osmolovskaya E.A."/>
            <person name="Tourova T.P."/>
            <person name="Chernych N.A."/>
            <person name="Lebedinsky A.V."/>
        </authorList>
    </citation>
    <scope>NUCLEOTIDE SEQUENCE [LARGE SCALE GENOMIC DNA]</scope>
    <source>
        <strain evidence="1 2">SR</strain>
    </source>
</reference>
<organism evidence="1 2">
    <name type="scientific">Ammonifex thiophilus</name>
    <dbReference type="NCBI Taxonomy" id="444093"/>
    <lineage>
        <taxon>Bacteria</taxon>
        <taxon>Bacillati</taxon>
        <taxon>Bacillota</taxon>
        <taxon>Clostridia</taxon>
        <taxon>Thermoanaerobacterales</taxon>
        <taxon>Thermoanaerobacteraceae</taxon>
        <taxon>Ammonifex</taxon>
    </lineage>
</organism>